<reference evidence="3 5" key="2">
    <citation type="journal article" date="2013" name="Nature">
        <title>Insights into bilaterian evolution from three spiralian genomes.</title>
        <authorList>
            <person name="Simakov O."/>
            <person name="Marletaz F."/>
            <person name="Cho S.J."/>
            <person name="Edsinger-Gonzales E."/>
            <person name="Havlak P."/>
            <person name="Hellsten U."/>
            <person name="Kuo D.H."/>
            <person name="Larsson T."/>
            <person name="Lv J."/>
            <person name="Arendt D."/>
            <person name="Savage R."/>
            <person name="Osoegawa K."/>
            <person name="de Jong P."/>
            <person name="Grimwood J."/>
            <person name="Chapman J.A."/>
            <person name="Shapiro H."/>
            <person name="Aerts A."/>
            <person name="Otillar R.P."/>
            <person name="Terry A.Y."/>
            <person name="Boore J.L."/>
            <person name="Grigoriev I.V."/>
            <person name="Lindberg D.R."/>
            <person name="Seaver E.C."/>
            <person name="Weisblat D.A."/>
            <person name="Putnam N.H."/>
            <person name="Rokhsar D.S."/>
        </authorList>
    </citation>
    <scope>NUCLEOTIDE SEQUENCE</scope>
    <source>
        <strain evidence="3 5">I ESC-2004</strain>
    </source>
</reference>
<protein>
    <recommendedName>
        <fullName evidence="2">Aminotransferase class V domain-containing protein</fullName>
    </recommendedName>
</protein>
<reference evidence="4" key="3">
    <citation type="submission" date="2015-06" db="UniProtKB">
        <authorList>
            <consortium name="EnsemblMetazoa"/>
        </authorList>
    </citation>
    <scope>IDENTIFICATION</scope>
</reference>
<dbReference type="OMA" id="WNANTHR"/>
<proteinExistence type="predicted"/>
<dbReference type="PANTHER" id="PTHR43586:SF8">
    <property type="entry name" value="CYSTEINE DESULFURASE 1, CHLOROPLASTIC"/>
    <property type="match status" value="1"/>
</dbReference>
<dbReference type="AlphaFoldDB" id="R7UIA6"/>
<dbReference type="PANTHER" id="PTHR43586">
    <property type="entry name" value="CYSTEINE DESULFURASE"/>
    <property type="match status" value="1"/>
</dbReference>
<evidence type="ECO:0000256" key="1">
    <source>
        <dbReference type="ARBA" id="ARBA00022898"/>
    </source>
</evidence>
<dbReference type="SUPFAM" id="SSF53383">
    <property type="entry name" value="PLP-dependent transferases"/>
    <property type="match status" value="1"/>
</dbReference>
<keyword evidence="1" id="KW-0663">Pyridoxal phosphate</keyword>
<dbReference type="STRING" id="283909.R7UIA6"/>
<name>R7UIA6_CAPTE</name>
<dbReference type="InterPro" id="IPR000192">
    <property type="entry name" value="Aminotrans_V_dom"/>
</dbReference>
<dbReference type="HOGENOM" id="CLU_003433_5_2_1"/>
<dbReference type="InterPro" id="IPR015424">
    <property type="entry name" value="PyrdxlP-dep_Trfase"/>
</dbReference>
<keyword evidence="5" id="KW-1185">Reference proteome</keyword>
<evidence type="ECO:0000313" key="5">
    <source>
        <dbReference type="Proteomes" id="UP000014760"/>
    </source>
</evidence>
<dbReference type="EMBL" id="AMQN01043892">
    <property type="status" value="NOT_ANNOTATED_CDS"/>
    <property type="molecule type" value="Genomic_DNA"/>
</dbReference>
<dbReference type="Pfam" id="PF00266">
    <property type="entry name" value="Aminotran_5"/>
    <property type="match status" value="1"/>
</dbReference>
<dbReference type="Gene3D" id="3.40.640.10">
    <property type="entry name" value="Type I PLP-dependent aspartate aminotransferase-like (Major domain)"/>
    <property type="match status" value="1"/>
</dbReference>
<evidence type="ECO:0000259" key="2">
    <source>
        <dbReference type="Pfam" id="PF00266"/>
    </source>
</evidence>
<sequence length="177" mass="19854">MLLTDSTSEITLESIRQQFPLLSRTVHGHPLVYLDNAATTQKPVSVIESVDRYYREQNANVHRAAHFLSACTTHAFEAARETARHFINARFAEEVIWTRGATEAINLVANSWGRSQLKAGDEIILSRLEHHANIVPWQLLAEATGATIRVVELDDAGNLDIQQFQQLLSDKTRLVAI</sequence>
<dbReference type="InterPro" id="IPR015421">
    <property type="entry name" value="PyrdxlP-dep_Trfase_major"/>
</dbReference>
<evidence type="ECO:0000313" key="4">
    <source>
        <dbReference type="EnsemblMetazoa" id="CapteP112521"/>
    </source>
</evidence>
<organism evidence="3">
    <name type="scientific">Capitella teleta</name>
    <name type="common">Polychaete worm</name>
    <dbReference type="NCBI Taxonomy" id="283909"/>
    <lineage>
        <taxon>Eukaryota</taxon>
        <taxon>Metazoa</taxon>
        <taxon>Spiralia</taxon>
        <taxon>Lophotrochozoa</taxon>
        <taxon>Annelida</taxon>
        <taxon>Polychaeta</taxon>
        <taxon>Sedentaria</taxon>
        <taxon>Scolecida</taxon>
        <taxon>Capitellidae</taxon>
        <taxon>Capitella</taxon>
    </lineage>
</organism>
<gene>
    <name evidence="3" type="ORF">CAPTEDRAFT_112521</name>
</gene>
<dbReference type="Proteomes" id="UP000014760">
    <property type="component" value="Unassembled WGS sequence"/>
</dbReference>
<dbReference type="EMBL" id="KB301092">
    <property type="protein sequence ID" value="ELU05940.1"/>
    <property type="molecule type" value="Genomic_DNA"/>
</dbReference>
<dbReference type="OrthoDB" id="10051256at2759"/>
<feature type="domain" description="Aminotransferase class V" evidence="2">
    <location>
        <begin position="32"/>
        <end position="177"/>
    </location>
</feature>
<feature type="non-terminal residue" evidence="3">
    <location>
        <position position="177"/>
    </location>
</feature>
<evidence type="ECO:0000313" key="3">
    <source>
        <dbReference type="EMBL" id="ELU05940.1"/>
    </source>
</evidence>
<dbReference type="EnsemblMetazoa" id="CapteT112521">
    <property type="protein sequence ID" value="CapteP112521"/>
    <property type="gene ID" value="CapteG112521"/>
</dbReference>
<accession>R7UIA6</accession>
<reference evidence="5" key="1">
    <citation type="submission" date="2012-12" db="EMBL/GenBank/DDBJ databases">
        <authorList>
            <person name="Hellsten U."/>
            <person name="Grimwood J."/>
            <person name="Chapman J.A."/>
            <person name="Shapiro H."/>
            <person name="Aerts A."/>
            <person name="Otillar R.P."/>
            <person name="Terry A.Y."/>
            <person name="Boore J.L."/>
            <person name="Simakov O."/>
            <person name="Marletaz F."/>
            <person name="Cho S.-J."/>
            <person name="Edsinger-Gonzales E."/>
            <person name="Havlak P."/>
            <person name="Kuo D.-H."/>
            <person name="Larsson T."/>
            <person name="Lv J."/>
            <person name="Arendt D."/>
            <person name="Savage R."/>
            <person name="Osoegawa K."/>
            <person name="de Jong P."/>
            <person name="Lindberg D.R."/>
            <person name="Seaver E.C."/>
            <person name="Weisblat D.A."/>
            <person name="Putnam N.H."/>
            <person name="Grigoriev I.V."/>
            <person name="Rokhsar D.S."/>
        </authorList>
    </citation>
    <scope>NUCLEOTIDE SEQUENCE</scope>
    <source>
        <strain evidence="5">I ESC-2004</strain>
    </source>
</reference>